<reference evidence="13" key="1">
    <citation type="submission" date="2021-04" db="EMBL/GenBank/DDBJ databases">
        <title>Draft genome sequence data of methanotrophic Methylovulum sp. strain S1L and Methylomonas sp. strain S2AM isolated from boreal lake water columns.</title>
        <authorList>
            <person name="Rissanen A.J."/>
            <person name="Mangayil R."/>
            <person name="Svenning M.M."/>
            <person name="Khanongnuch R."/>
        </authorList>
    </citation>
    <scope>NUCLEOTIDE SEQUENCE</scope>
    <source>
        <strain evidence="13">S2AM</strain>
    </source>
</reference>
<dbReference type="InterPro" id="IPR027417">
    <property type="entry name" value="P-loop_NTPase"/>
</dbReference>
<dbReference type="Proteomes" id="UP000676649">
    <property type="component" value="Chromosome"/>
</dbReference>
<keyword evidence="8" id="KW-0805">Transcription regulation</keyword>
<dbReference type="InterPro" id="IPR025944">
    <property type="entry name" value="Sigma_54_int_dom_CS"/>
</dbReference>
<keyword evidence="9" id="KW-0238">DNA-binding</keyword>
<dbReference type="InterPro" id="IPR009057">
    <property type="entry name" value="Homeodomain-like_sf"/>
</dbReference>
<dbReference type="Gene3D" id="1.10.8.60">
    <property type="match status" value="1"/>
</dbReference>
<dbReference type="CDD" id="cd00009">
    <property type="entry name" value="AAA"/>
    <property type="match status" value="1"/>
</dbReference>
<dbReference type="PANTHER" id="PTHR32071:SF95">
    <property type="entry name" value="DNA-BINDING TRANSCRIPTIONAL REGULATOR NTRC"/>
    <property type="match status" value="1"/>
</dbReference>
<evidence type="ECO:0000256" key="5">
    <source>
        <dbReference type="ARBA" id="ARBA00022741"/>
    </source>
</evidence>
<dbReference type="PROSITE" id="PS50045">
    <property type="entry name" value="SIGMA54_INTERACT_4"/>
    <property type="match status" value="1"/>
</dbReference>
<dbReference type="PRINTS" id="PR01590">
    <property type="entry name" value="HTHFIS"/>
</dbReference>
<evidence type="ECO:0000256" key="11">
    <source>
        <dbReference type="ARBA" id="ARBA00023163"/>
    </source>
</evidence>
<evidence type="ECO:0000313" key="14">
    <source>
        <dbReference type="Proteomes" id="UP000676649"/>
    </source>
</evidence>
<dbReference type="SUPFAM" id="SSF52540">
    <property type="entry name" value="P-loop containing nucleoside triphosphate hydrolases"/>
    <property type="match status" value="1"/>
</dbReference>
<dbReference type="InterPro" id="IPR058031">
    <property type="entry name" value="AAA_lid_NorR"/>
</dbReference>
<accession>A0A975MQ22</accession>
<name>A0A975MQ22_9GAMM</name>
<dbReference type="PANTHER" id="PTHR32071">
    <property type="entry name" value="TRANSCRIPTIONAL REGULATORY PROTEIN"/>
    <property type="match status" value="1"/>
</dbReference>
<dbReference type="Gene3D" id="1.10.10.60">
    <property type="entry name" value="Homeodomain-like"/>
    <property type="match status" value="1"/>
</dbReference>
<keyword evidence="11" id="KW-0804">Transcription</keyword>
<dbReference type="PROSITE" id="PS00688">
    <property type="entry name" value="SIGMA54_INTERACT_3"/>
    <property type="match status" value="1"/>
</dbReference>
<dbReference type="InterPro" id="IPR025943">
    <property type="entry name" value="Sigma_54_int_dom_ATP-bd_2"/>
</dbReference>
<gene>
    <name evidence="13" type="ORF">KEF85_05490</name>
</gene>
<dbReference type="KEGG" id="mpad:KEF85_05490"/>
<dbReference type="EMBL" id="CP073754">
    <property type="protein sequence ID" value="QWF71911.1"/>
    <property type="molecule type" value="Genomic_DNA"/>
</dbReference>
<evidence type="ECO:0000256" key="1">
    <source>
        <dbReference type="ARBA" id="ARBA00004496"/>
    </source>
</evidence>
<keyword evidence="10" id="KW-0010">Activator</keyword>
<dbReference type="FunFam" id="1.10.8.60:FF:000014">
    <property type="entry name" value="DNA-binding transcriptional regulator NtrC"/>
    <property type="match status" value="1"/>
</dbReference>
<dbReference type="Pfam" id="PF25601">
    <property type="entry name" value="AAA_lid_14"/>
    <property type="match status" value="1"/>
</dbReference>
<protein>
    <submittedName>
        <fullName evidence="13">Sigma 54-interacting transcriptional regulator</fullName>
    </submittedName>
</protein>
<proteinExistence type="predicted"/>
<keyword evidence="2" id="KW-0963">Cytoplasm</keyword>
<dbReference type="Gene3D" id="3.40.50.300">
    <property type="entry name" value="P-loop containing nucleotide triphosphate hydrolases"/>
    <property type="match status" value="1"/>
</dbReference>
<evidence type="ECO:0000256" key="8">
    <source>
        <dbReference type="ARBA" id="ARBA00023015"/>
    </source>
</evidence>
<dbReference type="Pfam" id="PF02954">
    <property type="entry name" value="HTH_8"/>
    <property type="match status" value="1"/>
</dbReference>
<dbReference type="PROSITE" id="PS00676">
    <property type="entry name" value="SIGMA54_INTERACT_2"/>
    <property type="match status" value="1"/>
</dbReference>
<evidence type="ECO:0000256" key="10">
    <source>
        <dbReference type="ARBA" id="ARBA00023159"/>
    </source>
</evidence>
<evidence type="ECO:0000259" key="12">
    <source>
        <dbReference type="PROSITE" id="PS50045"/>
    </source>
</evidence>
<dbReference type="SUPFAM" id="SSF46689">
    <property type="entry name" value="Homeodomain-like"/>
    <property type="match status" value="1"/>
</dbReference>
<sequence length="344" mass="39094">MMEFDSQQLEPVLDTPEMLGVSPAMHNLIRIIDRVARSAMTVLINGETGTGKELAARTLHCRSPRAHQPFVAINTAAIPKDLLESELFGHERGAFTGAYARRAGRFEQANGGTLFLDEIGDMPLELQTRLLRVLADGEFYPVGAHATVKVDVWIVAATHQNLEELVAEGRFREDLYHRLNVFRVRIPPLRERREDIPLLLQHYLRNAASSFGEAHKRLSPELENYLCAYHWPGNIRQLENLCHWLTLMVTGSCIRKFDLPDEMLDLQTNAELLDWQDALSVWAKLQLQAGNQDVAKQAQSDFDKVLIQMALAQFDGHRQMAAKHLGYSRNTLTRKIKVLDLPDW</sequence>
<dbReference type="InterPro" id="IPR002078">
    <property type="entry name" value="Sigma_54_int"/>
</dbReference>
<dbReference type="InterPro" id="IPR002197">
    <property type="entry name" value="HTH_Fis"/>
</dbReference>
<keyword evidence="3" id="KW-0678">Repressor</keyword>
<keyword evidence="5" id="KW-0547">Nucleotide-binding</keyword>
<dbReference type="Pfam" id="PF00158">
    <property type="entry name" value="Sigma54_activat"/>
    <property type="match status" value="1"/>
</dbReference>
<dbReference type="AlphaFoldDB" id="A0A975MQ22"/>
<dbReference type="SMART" id="SM00382">
    <property type="entry name" value="AAA"/>
    <property type="match status" value="1"/>
</dbReference>
<dbReference type="GO" id="GO:0005524">
    <property type="term" value="F:ATP binding"/>
    <property type="evidence" value="ECO:0007669"/>
    <property type="project" value="UniProtKB-KW"/>
</dbReference>
<evidence type="ECO:0000256" key="2">
    <source>
        <dbReference type="ARBA" id="ARBA00022490"/>
    </source>
</evidence>
<evidence type="ECO:0000256" key="9">
    <source>
        <dbReference type="ARBA" id="ARBA00023125"/>
    </source>
</evidence>
<feature type="domain" description="Sigma-54 factor interaction" evidence="12">
    <location>
        <begin position="18"/>
        <end position="247"/>
    </location>
</feature>
<dbReference type="GO" id="GO:0043565">
    <property type="term" value="F:sequence-specific DNA binding"/>
    <property type="evidence" value="ECO:0007669"/>
    <property type="project" value="InterPro"/>
</dbReference>
<dbReference type="GO" id="GO:0000160">
    <property type="term" value="P:phosphorelay signal transduction system"/>
    <property type="evidence" value="ECO:0007669"/>
    <property type="project" value="UniProtKB-KW"/>
</dbReference>
<dbReference type="FunFam" id="3.40.50.300:FF:000006">
    <property type="entry name" value="DNA-binding transcriptional regulator NtrC"/>
    <property type="match status" value="1"/>
</dbReference>
<organism evidence="13 14">
    <name type="scientific">Methylomonas paludis</name>
    <dbReference type="NCBI Taxonomy" id="1173101"/>
    <lineage>
        <taxon>Bacteria</taxon>
        <taxon>Pseudomonadati</taxon>
        <taxon>Pseudomonadota</taxon>
        <taxon>Gammaproteobacteria</taxon>
        <taxon>Methylococcales</taxon>
        <taxon>Methylococcaceae</taxon>
        <taxon>Methylomonas</taxon>
    </lineage>
</organism>
<evidence type="ECO:0000256" key="3">
    <source>
        <dbReference type="ARBA" id="ARBA00022491"/>
    </source>
</evidence>
<evidence type="ECO:0000256" key="6">
    <source>
        <dbReference type="ARBA" id="ARBA00022840"/>
    </source>
</evidence>
<evidence type="ECO:0000256" key="4">
    <source>
        <dbReference type="ARBA" id="ARBA00022553"/>
    </source>
</evidence>
<dbReference type="GO" id="GO:0006355">
    <property type="term" value="P:regulation of DNA-templated transcription"/>
    <property type="evidence" value="ECO:0007669"/>
    <property type="project" value="InterPro"/>
</dbReference>
<dbReference type="GO" id="GO:0005737">
    <property type="term" value="C:cytoplasm"/>
    <property type="evidence" value="ECO:0007669"/>
    <property type="project" value="UniProtKB-SubCell"/>
</dbReference>
<comment type="subcellular location">
    <subcellularLocation>
        <location evidence="1">Cytoplasm</location>
    </subcellularLocation>
</comment>
<keyword evidence="4" id="KW-0597">Phosphoprotein</keyword>
<evidence type="ECO:0000313" key="13">
    <source>
        <dbReference type="EMBL" id="QWF71911.1"/>
    </source>
</evidence>
<keyword evidence="7" id="KW-0902">Two-component regulatory system</keyword>
<evidence type="ECO:0000256" key="7">
    <source>
        <dbReference type="ARBA" id="ARBA00023012"/>
    </source>
</evidence>
<keyword evidence="14" id="KW-1185">Reference proteome</keyword>
<dbReference type="RefSeq" id="WP_215583730.1">
    <property type="nucleotide sequence ID" value="NZ_CP073754.1"/>
</dbReference>
<keyword evidence="6" id="KW-0067">ATP-binding</keyword>
<dbReference type="InterPro" id="IPR003593">
    <property type="entry name" value="AAA+_ATPase"/>
</dbReference>